<evidence type="ECO:0000256" key="1">
    <source>
        <dbReference type="HAMAP-Rule" id="MF_00771"/>
    </source>
</evidence>
<comment type="similarity">
    <text evidence="1">Belongs to the UPF0310 family.</text>
</comment>
<proteinExistence type="inferred from homology"/>
<dbReference type="Proteomes" id="UP000231553">
    <property type="component" value="Unassembled WGS sequence"/>
</dbReference>
<keyword evidence="4" id="KW-1185">Reference proteome</keyword>
<dbReference type="InterPro" id="IPR022996">
    <property type="entry name" value="UPF0310"/>
</dbReference>
<dbReference type="SUPFAM" id="SSF88697">
    <property type="entry name" value="PUA domain-like"/>
    <property type="match status" value="1"/>
</dbReference>
<dbReference type="Pfam" id="PF01878">
    <property type="entry name" value="EVE"/>
    <property type="match status" value="1"/>
</dbReference>
<feature type="domain" description="EVE" evidence="2">
    <location>
        <begin position="3"/>
        <end position="132"/>
    </location>
</feature>
<reference evidence="3 4" key="1">
    <citation type="journal article" date="2018" name="Int. J. Syst. Evol. Microbiol.">
        <title>Pseudooceanicola lipolyticus sp. nov., a marine alphaproteobacterium, reclassification of Oceanicola flagellatus as Pseudooceanicola flagellatus comb. nov. and emended description of the genus Pseudooceanicola.</title>
        <authorList>
            <person name="Huang M.-M."/>
            <person name="Guo L.-L."/>
            <person name="Wu Y.-H."/>
            <person name="Lai Q.-L."/>
            <person name="Shao Z.-Z."/>
            <person name="Wang C.-S."/>
            <person name="Wu M."/>
            <person name="Xu X.-W."/>
        </authorList>
    </citation>
    <scope>NUCLEOTIDE SEQUENCE [LARGE SCALE GENOMIC DNA]</scope>
    <source>
        <strain evidence="3 4">157</strain>
    </source>
</reference>
<dbReference type="InterPro" id="IPR015947">
    <property type="entry name" value="PUA-like_sf"/>
</dbReference>
<name>A0A2M8IX82_9RHOB</name>
<dbReference type="OrthoDB" id="9793567at2"/>
<comment type="caution">
    <text evidence="3">The sequence shown here is derived from an EMBL/GenBank/DDBJ whole genome shotgun (WGS) entry which is preliminary data.</text>
</comment>
<sequence length="139" mass="15298">MTHWIGVAHRKHALIGRAQGFCAFSHGKEAAVRRLSPGDLFVYYAPREDFDGPAVQAFVALGQVAEGDPAPMAMPGTDFTPFARPARYEAVAELPVRPLLDELSFVRSPRHWGMAFRRALFEVSAEDFARIATPMRAGA</sequence>
<dbReference type="HAMAP" id="MF_00771">
    <property type="entry name" value="UPF0310"/>
    <property type="match status" value="1"/>
</dbReference>
<protein>
    <recommendedName>
        <fullName evidence="1">UPF0310 protein CVM52_18600</fullName>
    </recommendedName>
</protein>
<accession>A0A2M8IX82</accession>
<dbReference type="EMBL" id="PGTB01000111">
    <property type="protein sequence ID" value="PJE35141.1"/>
    <property type="molecule type" value="Genomic_DNA"/>
</dbReference>
<dbReference type="Gene3D" id="3.10.590.10">
    <property type="entry name" value="ph1033 like domains"/>
    <property type="match status" value="1"/>
</dbReference>
<evidence type="ECO:0000313" key="3">
    <source>
        <dbReference type="EMBL" id="PJE35141.1"/>
    </source>
</evidence>
<evidence type="ECO:0000259" key="2">
    <source>
        <dbReference type="Pfam" id="PF01878"/>
    </source>
</evidence>
<evidence type="ECO:0000313" key="4">
    <source>
        <dbReference type="Proteomes" id="UP000231553"/>
    </source>
</evidence>
<dbReference type="AlphaFoldDB" id="A0A2M8IX82"/>
<gene>
    <name evidence="3" type="ORF">CVM52_18600</name>
</gene>
<dbReference type="InterPro" id="IPR002740">
    <property type="entry name" value="EVE_domain"/>
</dbReference>
<organism evidence="3 4">
    <name type="scientific">Pseudooceanicola lipolyticus</name>
    <dbReference type="NCBI Taxonomy" id="2029104"/>
    <lineage>
        <taxon>Bacteria</taxon>
        <taxon>Pseudomonadati</taxon>
        <taxon>Pseudomonadota</taxon>
        <taxon>Alphaproteobacteria</taxon>
        <taxon>Rhodobacterales</taxon>
        <taxon>Paracoccaceae</taxon>
        <taxon>Pseudooceanicola</taxon>
    </lineage>
</organism>
<dbReference type="RefSeq" id="WP_100163939.1">
    <property type="nucleotide sequence ID" value="NZ_PGTB01000111.1"/>
</dbReference>
<dbReference type="CDD" id="cd21132">
    <property type="entry name" value="EVE-like"/>
    <property type="match status" value="1"/>
</dbReference>